<dbReference type="SMART" id="SM00028">
    <property type="entry name" value="TPR"/>
    <property type="match status" value="3"/>
</dbReference>
<dbReference type="Gene3D" id="1.25.40.10">
    <property type="entry name" value="Tetratricopeptide repeat domain"/>
    <property type="match status" value="3"/>
</dbReference>
<feature type="region of interest" description="Disordered" evidence="4">
    <location>
        <begin position="546"/>
        <end position="794"/>
    </location>
</feature>
<sequence>MAQITLRDYLQEIEDAISSKRVDEALASCQYVLAFFPESLEAQRLLGEVYLAQDKLEDAQQAFDWVLTNDPDNVIAYCSRALVSERMSDYDTALDCYQQAYELSRGNGQIRQAFNQLSEKVGQPGFMFSRAGLARLYMRGDLLIQAAQEWDIVLSMYPDRLDARTGLLEVYWRQGLHEKAIPLAEHILQDVPGCIKALLLLAYMVAPQDMLRSQELIKQVEALDPDLMLAHDLFADHMANQAGDPFLKLLSKSSAVLGAPGSSASMAPSQPADALAGLNVGSDALSAWGSNANWGTDETLVKPRSDEASPQPDVSSLPSWMSEDIPSRSQSATSSWDNHDAWNAAAPQQASATNEQPDQAEPWQLLQNALNSISPDVASHASDPGLEDSNAPAWPDTSDIGFVPQHADADISDSQEAELAADDHIEDDADQSWSFAIPEAAKNNAAVPAWLNMLAQDEAKPVQPQQPEVAESQEEQPVSSEKTWQPEPADQTQQKAEPVKSFESAPERADTSQPEEVLEEELPFGPAWLKSLGAASLDGTGAYDFSELVRQQHSDDLPSQPEVAAASAEARPTQSSQSEIPAPNQQSSGASWEQPSVQKSSGASWEQPSVQKSSGASWEQSKPPVAQSKSQGFQDPSWLLESPSQPQKKQSGSTWEQPDAQFAEQQQTSAASSTAESALNQLVEESQSAPANNDPWAAWQSAYAPSQSQQQPAGSQDFWSSFESNREPAPLEQPSWMQQLSQSSASPSDQNPDVMDEAPAEQVNPSWYEKQAPEPAREEAIQPAESAPVAESARPVVEDPWAILNQQVQSQSIDYDWLAQLAGGTQSSASAPAAQEETTNAPGEKPDEAQQATEEQNLVTTLEELEQRLRSRGFTPLEPNSLASIAHSQENGQASEEQPQEVAEGDRSSSTSASEPSLSSALAELGNFFPRPAEPTPLETQAPSAEPEPSWLAALGTVPAARNTPPSEAQVPEQPITETAPETTDTRQSEPVIAQPSVAPARPAEAAAFQPSEHVSTESEAAPVARVNPLLDSELETTMKRPAVRLQPIQRATTRDVGRMGANRARSGERVGQRIAEGVNISHRERLIRGYQAQLIGDFDNAMQEYRVIIRNAPELLGEVVSNVRALLKLAPNYSSGYRVLGDAYMRQGEYLQAMEAYNKALTMAKKAKA</sequence>
<dbReference type="InterPro" id="IPR019734">
    <property type="entry name" value="TPR_rpt"/>
</dbReference>
<dbReference type="EMBL" id="BSRI01000002">
    <property type="protein sequence ID" value="GLV56453.1"/>
    <property type="molecule type" value="Genomic_DNA"/>
</dbReference>
<feature type="compositionally biased region" description="Low complexity" evidence="4">
    <location>
        <begin position="642"/>
        <end position="651"/>
    </location>
</feature>
<dbReference type="PROSITE" id="PS50005">
    <property type="entry name" value="TPR"/>
    <property type="match status" value="3"/>
</dbReference>
<feature type="region of interest" description="Disordered" evidence="4">
    <location>
        <begin position="375"/>
        <end position="437"/>
    </location>
</feature>
<organism evidence="5 6">
    <name type="scientific">Dictyobacter halimunensis</name>
    <dbReference type="NCBI Taxonomy" id="3026934"/>
    <lineage>
        <taxon>Bacteria</taxon>
        <taxon>Bacillati</taxon>
        <taxon>Chloroflexota</taxon>
        <taxon>Ktedonobacteria</taxon>
        <taxon>Ktedonobacterales</taxon>
        <taxon>Dictyobacteraceae</taxon>
        <taxon>Dictyobacter</taxon>
    </lineage>
</organism>
<comment type="caution">
    <text evidence="5">The sequence shown here is derived from an EMBL/GenBank/DDBJ whole genome shotgun (WGS) entry which is preliminary data.</text>
</comment>
<evidence type="ECO:0000256" key="4">
    <source>
        <dbReference type="SAM" id="MobiDB-lite"/>
    </source>
</evidence>
<dbReference type="PANTHER" id="PTHR44943:SF8">
    <property type="entry name" value="TPR REPEAT-CONTAINING PROTEIN MJ0263"/>
    <property type="match status" value="1"/>
</dbReference>
<feature type="region of interest" description="Disordered" evidence="4">
    <location>
        <begin position="824"/>
        <end position="991"/>
    </location>
</feature>
<dbReference type="RefSeq" id="WP_338251765.1">
    <property type="nucleotide sequence ID" value="NZ_BSRI01000002.1"/>
</dbReference>
<feature type="compositionally biased region" description="Polar residues" evidence="4">
    <location>
        <begin position="881"/>
        <end position="897"/>
    </location>
</feature>
<accession>A0ABQ6FRY4</accession>
<dbReference type="Proteomes" id="UP001344906">
    <property type="component" value="Unassembled WGS sequence"/>
</dbReference>
<feature type="repeat" description="TPR" evidence="3">
    <location>
        <begin position="1135"/>
        <end position="1168"/>
    </location>
</feature>
<evidence type="ECO:0000313" key="5">
    <source>
        <dbReference type="EMBL" id="GLV56453.1"/>
    </source>
</evidence>
<feature type="compositionally biased region" description="Polar residues" evidence="4">
    <location>
        <begin position="850"/>
        <end position="860"/>
    </location>
</feature>
<feature type="compositionally biased region" description="Basic and acidic residues" evidence="4">
    <location>
        <begin position="497"/>
        <end position="510"/>
    </location>
</feature>
<evidence type="ECO:0000256" key="3">
    <source>
        <dbReference type="PROSITE-ProRule" id="PRU00339"/>
    </source>
</evidence>
<evidence type="ECO:0000256" key="2">
    <source>
        <dbReference type="ARBA" id="ARBA00022803"/>
    </source>
</evidence>
<dbReference type="SUPFAM" id="SSF48452">
    <property type="entry name" value="TPR-like"/>
    <property type="match status" value="1"/>
</dbReference>
<keyword evidence="6" id="KW-1185">Reference proteome</keyword>
<feature type="repeat" description="TPR" evidence="3">
    <location>
        <begin position="40"/>
        <end position="73"/>
    </location>
</feature>
<feature type="compositionally biased region" description="Acidic residues" evidence="4">
    <location>
        <begin position="410"/>
        <end position="430"/>
    </location>
</feature>
<feature type="compositionally biased region" description="Polar residues" evidence="4">
    <location>
        <begin position="735"/>
        <end position="751"/>
    </location>
</feature>
<dbReference type="Pfam" id="PF13181">
    <property type="entry name" value="TPR_8"/>
    <property type="match status" value="2"/>
</dbReference>
<feature type="compositionally biased region" description="Low complexity" evidence="4">
    <location>
        <begin position="660"/>
        <end position="678"/>
    </location>
</feature>
<dbReference type="Pfam" id="PF14559">
    <property type="entry name" value="TPR_19"/>
    <property type="match status" value="1"/>
</dbReference>
<dbReference type="InterPro" id="IPR011990">
    <property type="entry name" value="TPR-like_helical_dom_sf"/>
</dbReference>
<feature type="region of interest" description="Disordered" evidence="4">
    <location>
        <begin position="302"/>
        <end position="336"/>
    </location>
</feature>
<feature type="repeat" description="TPR" evidence="3">
    <location>
        <begin position="74"/>
        <end position="107"/>
    </location>
</feature>
<feature type="compositionally biased region" description="Low complexity" evidence="4">
    <location>
        <begin position="695"/>
        <end position="713"/>
    </location>
</feature>
<dbReference type="PROSITE" id="PS50293">
    <property type="entry name" value="TPR_REGION"/>
    <property type="match status" value="1"/>
</dbReference>
<dbReference type="InterPro" id="IPR051685">
    <property type="entry name" value="Ycf3/AcsC/BcsC/TPR_MFPF"/>
</dbReference>
<feature type="compositionally biased region" description="Polar residues" evidence="4">
    <location>
        <begin position="572"/>
        <end position="620"/>
    </location>
</feature>
<name>A0ABQ6FRY4_9CHLR</name>
<keyword evidence="1" id="KW-0677">Repeat</keyword>
<proteinExistence type="predicted"/>
<keyword evidence="2 3" id="KW-0802">TPR repeat</keyword>
<dbReference type="PANTHER" id="PTHR44943">
    <property type="entry name" value="CELLULOSE SYNTHASE OPERON PROTEIN C"/>
    <property type="match status" value="1"/>
</dbReference>
<feature type="compositionally biased region" description="Polar residues" evidence="4">
    <location>
        <begin position="679"/>
        <end position="691"/>
    </location>
</feature>
<feature type="compositionally biased region" description="Low complexity" evidence="4">
    <location>
        <begin position="824"/>
        <end position="839"/>
    </location>
</feature>
<evidence type="ECO:0000256" key="1">
    <source>
        <dbReference type="ARBA" id="ARBA00022737"/>
    </source>
</evidence>
<protein>
    <recommendedName>
        <fullName evidence="7">Tetratricopeptide repeat protein</fullName>
    </recommendedName>
</protein>
<dbReference type="Pfam" id="PF13432">
    <property type="entry name" value="TPR_16"/>
    <property type="match status" value="1"/>
</dbReference>
<gene>
    <name evidence="5" type="ORF">KDH_32940</name>
</gene>
<evidence type="ECO:0008006" key="7">
    <source>
        <dbReference type="Google" id="ProtNLM"/>
    </source>
</evidence>
<feature type="compositionally biased region" description="Polar residues" evidence="4">
    <location>
        <begin position="327"/>
        <end position="336"/>
    </location>
</feature>
<feature type="compositionally biased region" description="Basic and acidic residues" evidence="4">
    <location>
        <begin position="771"/>
        <end position="780"/>
    </location>
</feature>
<reference evidence="5 6" key="1">
    <citation type="submission" date="2023-02" db="EMBL/GenBank/DDBJ databases">
        <title>Dictyobacter halimunensis sp. nov., a new member of the class Ktedonobacteria from forest soil in a geothermal area.</title>
        <authorList>
            <person name="Rachmania M.K."/>
            <person name="Ningsih F."/>
            <person name="Sakai Y."/>
            <person name="Yabe S."/>
            <person name="Yokota A."/>
            <person name="Sjamsuridzal W."/>
        </authorList>
    </citation>
    <scope>NUCLEOTIDE SEQUENCE [LARGE SCALE GENOMIC DNA]</scope>
    <source>
        <strain evidence="5 6">S3.2.2.5</strain>
    </source>
</reference>
<feature type="compositionally biased region" description="Low complexity" evidence="4">
    <location>
        <begin position="908"/>
        <end position="925"/>
    </location>
</feature>
<feature type="region of interest" description="Disordered" evidence="4">
    <location>
        <begin position="457"/>
        <end position="522"/>
    </location>
</feature>
<evidence type="ECO:0000313" key="6">
    <source>
        <dbReference type="Proteomes" id="UP001344906"/>
    </source>
</evidence>